<evidence type="ECO:0000256" key="2">
    <source>
        <dbReference type="ARBA" id="ARBA00022448"/>
    </source>
</evidence>
<keyword evidence="4" id="KW-0067">ATP-binding</keyword>
<organism evidence="7">
    <name type="scientific">Aureimonas frigidaquae</name>
    <dbReference type="NCBI Taxonomy" id="424757"/>
    <lineage>
        <taxon>Bacteria</taxon>
        <taxon>Pseudomonadati</taxon>
        <taxon>Pseudomonadota</taxon>
        <taxon>Alphaproteobacteria</taxon>
        <taxon>Hyphomicrobiales</taxon>
        <taxon>Aurantimonadaceae</taxon>
        <taxon>Aureimonas</taxon>
    </lineage>
</organism>
<evidence type="ECO:0000256" key="3">
    <source>
        <dbReference type="ARBA" id="ARBA00022741"/>
    </source>
</evidence>
<keyword evidence="2" id="KW-0813">Transport</keyword>
<dbReference type="PANTHER" id="PTHR43820">
    <property type="entry name" value="HIGH-AFFINITY BRANCHED-CHAIN AMINO ACID TRANSPORT ATP-BINDING PROTEIN LIVF"/>
    <property type="match status" value="1"/>
</dbReference>
<evidence type="ECO:0000259" key="6">
    <source>
        <dbReference type="PROSITE" id="PS50893"/>
    </source>
</evidence>
<dbReference type="AlphaFoldDB" id="A0A0P0Z0U9"/>
<dbReference type="SMART" id="SM00382">
    <property type="entry name" value="AAA"/>
    <property type="match status" value="1"/>
</dbReference>
<comment type="similarity">
    <text evidence="1">Belongs to the ABC transporter superfamily.</text>
</comment>
<dbReference type="PROSITE" id="PS00211">
    <property type="entry name" value="ABC_TRANSPORTER_1"/>
    <property type="match status" value="1"/>
</dbReference>
<proteinExistence type="inferred from homology"/>
<dbReference type="SUPFAM" id="SSF52540">
    <property type="entry name" value="P-loop containing nucleoside triphosphate hydrolases"/>
    <property type="match status" value="1"/>
</dbReference>
<dbReference type="Gene3D" id="3.40.50.300">
    <property type="entry name" value="P-loop containing nucleotide triphosphate hydrolases"/>
    <property type="match status" value="1"/>
</dbReference>
<dbReference type="InterPro" id="IPR030660">
    <property type="entry name" value="ABC_branched_ATPase_LivF/BraG"/>
</dbReference>
<evidence type="ECO:0000256" key="4">
    <source>
        <dbReference type="ARBA" id="ARBA00022840"/>
    </source>
</evidence>
<dbReference type="CDD" id="cd03224">
    <property type="entry name" value="ABC_TM1139_LivF_branched"/>
    <property type="match status" value="1"/>
</dbReference>
<dbReference type="InterPro" id="IPR017871">
    <property type="entry name" value="ABC_transporter-like_CS"/>
</dbReference>
<dbReference type="GO" id="GO:0005524">
    <property type="term" value="F:ATP binding"/>
    <property type="evidence" value="ECO:0007669"/>
    <property type="project" value="UniProtKB-KW"/>
</dbReference>
<accession>A0A0P0Z0U9</accession>
<dbReference type="InterPro" id="IPR003593">
    <property type="entry name" value="AAA+_ATPase"/>
</dbReference>
<dbReference type="PIRSF" id="PIRSF039137">
    <property type="entry name" value="ABC_branched_ATPase"/>
    <property type="match status" value="1"/>
</dbReference>
<feature type="domain" description="ABC transporter" evidence="6">
    <location>
        <begin position="2"/>
        <end position="233"/>
    </location>
</feature>
<dbReference type="InterPro" id="IPR052156">
    <property type="entry name" value="BCAA_Transport_ATP-bd_LivF"/>
</dbReference>
<name>A0A0P0Z0U9_9HYPH</name>
<keyword evidence="3" id="KW-0547">Nucleotide-binding</keyword>
<dbReference type="EMBL" id="LC066375">
    <property type="protein sequence ID" value="BAT27429.1"/>
    <property type="molecule type" value="Genomic_DNA"/>
</dbReference>
<protein>
    <submittedName>
        <fullName evidence="7">Branched-chain amino acid ABC superfamily ATP binding cassette transporter</fullName>
    </submittedName>
</protein>
<dbReference type="GO" id="GO:0016887">
    <property type="term" value="F:ATP hydrolysis activity"/>
    <property type="evidence" value="ECO:0007669"/>
    <property type="project" value="InterPro"/>
</dbReference>
<dbReference type="Pfam" id="PF00005">
    <property type="entry name" value="ABC_tran"/>
    <property type="match status" value="1"/>
</dbReference>
<reference evidence="7" key="1">
    <citation type="journal article" date="2015" name="Proc. Natl. Acad. Sci. U.S.A.">
        <title>Bacterial clade with the ribosomal RNA operon on a small plasmid rather than the chromosome.</title>
        <authorList>
            <person name="Anda M."/>
            <person name="Ohtsubo Y."/>
            <person name="Okubo T."/>
            <person name="Sugawara M."/>
            <person name="Nagata Y."/>
            <person name="Tsuda M."/>
            <person name="Minamisawa K."/>
            <person name="Mitsui H."/>
        </authorList>
    </citation>
    <scope>NUCLEOTIDE SEQUENCE</scope>
    <source>
        <strain evidence="7">JCM 14755</strain>
    </source>
</reference>
<dbReference type="PANTHER" id="PTHR43820:SF4">
    <property type="entry name" value="HIGH-AFFINITY BRANCHED-CHAIN AMINO ACID TRANSPORT ATP-BINDING PROTEIN LIVF"/>
    <property type="match status" value="1"/>
</dbReference>
<evidence type="ECO:0000256" key="5">
    <source>
        <dbReference type="ARBA" id="ARBA00022970"/>
    </source>
</evidence>
<evidence type="ECO:0000313" key="7">
    <source>
        <dbReference type="EMBL" id="BAT27429.1"/>
    </source>
</evidence>
<dbReference type="InterPro" id="IPR027417">
    <property type="entry name" value="P-loop_NTPase"/>
</dbReference>
<dbReference type="GO" id="GO:0015807">
    <property type="term" value="P:L-amino acid transport"/>
    <property type="evidence" value="ECO:0007669"/>
    <property type="project" value="TreeGrafter"/>
</dbReference>
<keyword evidence="5" id="KW-0029">Amino-acid transport</keyword>
<dbReference type="GO" id="GO:0015658">
    <property type="term" value="F:branched-chain amino acid transmembrane transporter activity"/>
    <property type="evidence" value="ECO:0007669"/>
    <property type="project" value="InterPro"/>
</dbReference>
<dbReference type="PROSITE" id="PS50893">
    <property type="entry name" value="ABC_TRANSPORTER_2"/>
    <property type="match status" value="1"/>
</dbReference>
<sequence>MLDLRDLDVWRGPSHVLRNLSLTVAQGEIVALIGGNGAGKTSTLMTISGLLRPRAGTVTFDGKPIHRMPPERIVSMGLAQCPEGRQVFSSLTIAENLAMGAFLRRDDRVAQDLERVHTLFPILRERAAMRAGNLSGGEQMMLAIGRALMANPRLLLLDEPSLGLAPQMIDRIFDVVEAIARDGVTVLLVEQNAMMALEIADRAYVIENGSIVLSGTGAELIEDPKVHEAYLGFETEPSA</sequence>
<evidence type="ECO:0000256" key="1">
    <source>
        <dbReference type="ARBA" id="ARBA00005417"/>
    </source>
</evidence>
<dbReference type="RefSeq" id="WP_062228485.1">
    <property type="nucleotide sequence ID" value="NZ_BBWR01000012.1"/>
</dbReference>
<dbReference type="OrthoDB" id="9781464at2"/>
<dbReference type="InterPro" id="IPR003439">
    <property type="entry name" value="ABC_transporter-like_ATP-bd"/>
</dbReference>